<dbReference type="EMBL" id="JAOTPV010000021">
    <property type="protein sequence ID" value="KAJ4472112.1"/>
    <property type="molecule type" value="Genomic_DNA"/>
</dbReference>
<dbReference type="Gene3D" id="2.170.270.10">
    <property type="entry name" value="SET domain"/>
    <property type="match status" value="1"/>
</dbReference>
<evidence type="ECO:0000313" key="12">
    <source>
        <dbReference type="EMBL" id="KAJ4472112.1"/>
    </source>
</evidence>
<dbReference type="InterPro" id="IPR001214">
    <property type="entry name" value="SET_dom"/>
</dbReference>
<evidence type="ECO:0000256" key="1">
    <source>
        <dbReference type="ARBA" id="ARBA00004286"/>
    </source>
</evidence>
<dbReference type="InterPro" id="IPR050973">
    <property type="entry name" value="H3K9_Histone-Lys_N-MTase"/>
</dbReference>
<feature type="compositionally biased region" description="Basic and acidic residues" evidence="8">
    <location>
        <begin position="1"/>
        <end position="10"/>
    </location>
</feature>
<keyword evidence="6" id="KW-0479">Metal-binding</keyword>
<gene>
    <name evidence="12" type="ORF">J3R30DRAFT_3523249</name>
</gene>
<evidence type="ECO:0000259" key="11">
    <source>
        <dbReference type="PROSITE" id="PS50868"/>
    </source>
</evidence>
<dbReference type="PANTHER" id="PTHR46223:SF3">
    <property type="entry name" value="HISTONE-LYSINE N-METHYLTRANSFERASE SET-23"/>
    <property type="match status" value="1"/>
</dbReference>
<sequence length="959" mass="104400">MEAEDERASESDDLYESSEPEKEAWQDEEASDQDWAVKVVGVEVVKGEEIHYEARWPAWSRPDGTTNTYHLKGDPASPLTGLTGDWDDARKDRINSVLQEFQDDKDGTAGTVLEIDIWADNDVMSSNTRYHAQLFDEKLAITEGRFKRKQKRKVEYDLGKTLEAEMLRLLTKEIGEKDAKKMLKEYIDEEELGDDDENSTVNGDGDGDDDQEEGNSRRRTRSETRSSRTRSTAPSTSSKTSISRAPSAVSSGPSRSQPNTLSDIQSIPRIPRAQGHARQGIQQQGKQSGKSSALIPPARSAFSSPPPSSFGPQASQKIPTAFSAQFSSAISLSASVESTLPTGLASLRSSAAASKTPPLSLSPFSTPDSASTAWARTTAAPKIISASPHTSNLKVPTVSPLSIPPASFSFSSSSMSKPLSAASSTSTASFSSAMSTSSTSTLVISASTLSFPSPENKSGLLDLDMLSLPESRTIKAQIRSTIVESTTSTLNYTSNLDSILHSSAQPESTTSNPKCTSSRSSARTQTKSTTPNGRATMTPEQGSRSKLRTFANLKHVSQDDDTGTKKKPLAQVKSKKTGIGKGKAKETRSRLQLLSLAWTEAAAQAGAAAVTFVNEVDDEDGPPGVGLGSDTTVGEFRYLEAELETHLEELLDPPDAEMFLRCNCGVGEEDVHEDIDIEMLFEGFESNEKDESSSRNTALEKTCSDSSACGCQGISELLTENARVPVSAYTEEGLFRFASRSNPLESGIEIIECNRYCKCTLYECRNRVAQRPRSVPMEVFKTEIEMQSGSDEDEDGKESKKSSGRGWGVRCGEQAVKRGTVLGCYTGEIIHRQTANELQGDHGTYVFDLDGRDPAEGDEVDPNFQIYSIDARRCGNWTRFLNHSCLPNLAVYTAVWDTIPEQNIPHLVFFALDNIPKGTEMTVDYHAGMPLPKKGRARKKRPPGTHECFCGAKRCRGWV</sequence>
<evidence type="ECO:0000256" key="8">
    <source>
        <dbReference type="SAM" id="MobiDB-lite"/>
    </source>
</evidence>
<dbReference type="OrthoDB" id="308383at2759"/>
<feature type="compositionally biased region" description="Polar residues" evidence="8">
    <location>
        <begin position="503"/>
        <end position="544"/>
    </location>
</feature>
<dbReference type="PROSITE" id="PS50280">
    <property type="entry name" value="SET"/>
    <property type="match status" value="1"/>
</dbReference>
<dbReference type="SMART" id="SM00317">
    <property type="entry name" value="SET"/>
    <property type="match status" value="1"/>
</dbReference>
<name>A0A9W9A3H3_9AGAR</name>
<feature type="compositionally biased region" description="Low complexity" evidence="8">
    <location>
        <begin position="229"/>
        <end position="247"/>
    </location>
</feature>
<evidence type="ECO:0000256" key="6">
    <source>
        <dbReference type="ARBA" id="ARBA00022723"/>
    </source>
</evidence>
<evidence type="ECO:0000256" key="5">
    <source>
        <dbReference type="ARBA" id="ARBA00022691"/>
    </source>
</evidence>
<dbReference type="Pfam" id="PF00856">
    <property type="entry name" value="SET"/>
    <property type="match status" value="1"/>
</dbReference>
<keyword evidence="4" id="KW-0808">Transferase</keyword>
<keyword evidence="7" id="KW-0862">Zinc</keyword>
<feature type="region of interest" description="Disordered" evidence="8">
    <location>
        <begin position="1"/>
        <end position="33"/>
    </location>
</feature>
<proteinExistence type="predicted"/>
<dbReference type="InterPro" id="IPR007728">
    <property type="entry name" value="Pre-SET_dom"/>
</dbReference>
<feature type="domain" description="Post-SET" evidence="11">
    <location>
        <begin position="944"/>
        <end position="959"/>
    </location>
</feature>
<evidence type="ECO:0000256" key="7">
    <source>
        <dbReference type="ARBA" id="ARBA00022833"/>
    </source>
</evidence>
<dbReference type="PROSITE" id="PS50867">
    <property type="entry name" value="PRE_SET"/>
    <property type="match status" value="1"/>
</dbReference>
<comment type="subcellular location">
    <subcellularLocation>
        <location evidence="1">Chromosome</location>
    </subcellularLocation>
</comment>
<dbReference type="SUPFAM" id="SSF82199">
    <property type="entry name" value="SET domain"/>
    <property type="match status" value="1"/>
</dbReference>
<reference evidence="12" key="1">
    <citation type="submission" date="2022-08" db="EMBL/GenBank/DDBJ databases">
        <title>A Global Phylogenomic Analysis of the Shiitake Genus Lentinula.</title>
        <authorList>
            <consortium name="DOE Joint Genome Institute"/>
            <person name="Sierra-Patev S."/>
            <person name="Min B."/>
            <person name="Naranjo-Ortiz M."/>
            <person name="Looney B."/>
            <person name="Konkel Z."/>
            <person name="Slot J.C."/>
            <person name="Sakamoto Y."/>
            <person name="Steenwyk J.L."/>
            <person name="Rokas A."/>
            <person name="Carro J."/>
            <person name="Camarero S."/>
            <person name="Ferreira P."/>
            <person name="Molpeceres G."/>
            <person name="Ruiz-Duenas F.J."/>
            <person name="Serrano A."/>
            <person name="Henrissat B."/>
            <person name="Drula E."/>
            <person name="Hughes K.W."/>
            <person name="Mata J.L."/>
            <person name="Ishikawa N.K."/>
            <person name="Vargas-Isla R."/>
            <person name="Ushijima S."/>
            <person name="Smith C.A."/>
            <person name="Ahrendt S."/>
            <person name="Andreopoulos W."/>
            <person name="He G."/>
            <person name="Labutti K."/>
            <person name="Lipzen A."/>
            <person name="Ng V."/>
            <person name="Riley R."/>
            <person name="Sandor L."/>
            <person name="Barry K."/>
            <person name="Martinez A.T."/>
            <person name="Xiao Y."/>
            <person name="Gibbons J.G."/>
            <person name="Terashima K."/>
            <person name="Grigoriev I.V."/>
            <person name="Hibbett D.S."/>
        </authorList>
    </citation>
    <scope>NUCLEOTIDE SEQUENCE</scope>
    <source>
        <strain evidence="12">JLM2183</strain>
    </source>
</reference>
<dbReference type="AlphaFoldDB" id="A0A9W9A3H3"/>
<dbReference type="GO" id="GO:0005694">
    <property type="term" value="C:chromosome"/>
    <property type="evidence" value="ECO:0007669"/>
    <property type="project" value="UniProtKB-SubCell"/>
</dbReference>
<dbReference type="Proteomes" id="UP001150266">
    <property type="component" value="Unassembled WGS sequence"/>
</dbReference>
<keyword evidence="2" id="KW-0158">Chromosome</keyword>
<evidence type="ECO:0000313" key="13">
    <source>
        <dbReference type="Proteomes" id="UP001150266"/>
    </source>
</evidence>
<dbReference type="GO" id="GO:0005634">
    <property type="term" value="C:nucleus"/>
    <property type="evidence" value="ECO:0007669"/>
    <property type="project" value="InterPro"/>
</dbReference>
<feature type="region of interest" description="Disordered" evidence="8">
    <location>
        <begin position="189"/>
        <end position="315"/>
    </location>
</feature>
<evidence type="ECO:0000256" key="2">
    <source>
        <dbReference type="ARBA" id="ARBA00022454"/>
    </source>
</evidence>
<evidence type="ECO:0000256" key="4">
    <source>
        <dbReference type="ARBA" id="ARBA00022679"/>
    </source>
</evidence>
<keyword evidence="5" id="KW-0949">S-adenosyl-L-methionine</keyword>
<dbReference type="GO" id="GO:0032259">
    <property type="term" value="P:methylation"/>
    <property type="evidence" value="ECO:0007669"/>
    <property type="project" value="UniProtKB-KW"/>
</dbReference>
<dbReference type="InterPro" id="IPR003616">
    <property type="entry name" value="Post-SET_dom"/>
</dbReference>
<feature type="region of interest" description="Disordered" evidence="8">
    <location>
        <begin position="783"/>
        <end position="807"/>
    </location>
</feature>
<dbReference type="GO" id="GO:0042054">
    <property type="term" value="F:histone methyltransferase activity"/>
    <property type="evidence" value="ECO:0007669"/>
    <property type="project" value="InterPro"/>
</dbReference>
<evidence type="ECO:0000259" key="9">
    <source>
        <dbReference type="PROSITE" id="PS50280"/>
    </source>
</evidence>
<keyword evidence="3" id="KW-0489">Methyltransferase</keyword>
<feature type="compositionally biased region" description="Low complexity" evidence="8">
    <location>
        <begin position="279"/>
        <end position="303"/>
    </location>
</feature>
<feature type="compositionally biased region" description="Polar residues" evidence="8">
    <location>
        <begin position="248"/>
        <end position="265"/>
    </location>
</feature>
<feature type="compositionally biased region" description="Basic residues" evidence="8">
    <location>
        <begin position="565"/>
        <end position="578"/>
    </location>
</feature>
<keyword evidence="13" id="KW-1185">Reference proteome</keyword>
<feature type="compositionally biased region" description="Acidic residues" evidence="8">
    <location>
        <begin position="189"/>
        <end position="198"/>
    </location>
</feature>
<feature type="domain" description="Pre-SET" evidence="10">
    <location>
        <begin position="660"/>
        <end position="772"/>
    </location>
</feature>
<evidence type="ECO:0000259" key="10">
    <source>
        <dbReference type="PROSITE" id="PS50867"/>
    </source>
</evidence>
<dbReference type="InterPro" id="IPR046341">
    <property type="entry name" value="SET_dom_sf"/>
</dbReference>
<protein>
    <recommendedName>
        <fullName evidence="14">SET domain-containing protein</fullName>
    </recommendedName>
</protein>
<evidence type="ECO:0000256" key="3">
    <source>
        <dbReference type="ARBA" id="ARBA00022603"/>
    </source>
</evidence>
<organism evidence="12 13">
    <name type="scientific">Lentinula aciculospora</name>
    <dbReference type="NCBI Taxonomy" id="153920"/>
    <lineage>
        <taxon>Eukaryota</taxon>
        <taxon>Fungi</taxon>
        <taxon>Dikarya</taxon>
        <taxon>Basidiomycota</taxon>
        <taxon>Agaricomycotina</taxon>
        <taxon>Agaricomycetes</taxon>
        <taxon>Agaricomycetidae</taxon>
        <taxon>Agaricales</taxon>
        <taxon>Marasmiineae</taxon>
        <taxon>Omphalotaceae</taxon>
        <taxon>Lentinula</taxon>
    </lineage>
</organism>
<feature type="region of interest" description="Disordered" evidence="8">
    <location>
        <begin position="503"/>
        <end position="584"/>
    </location>
</feature>
<feature type="domain" description="SET" evidence="9">
    <location>
        <begin position="795"/>
        <end position="926"/>
    </location>
</feature>
<dbReference type="GO" id="GO:0008270">
    <property type="term" value="F:zinc ion binding"/>
    <property type="evidence" value="ECO:0007669"/>
    <property type="project" value="InterPro"/>
</dbReference>
<dbReference type="PROSITE" id="PS50868">
    <property type="entry name" value="POST_SET"/>
    <property type="match status" value="1"/>
</dbReference>
<accession>A0A9W9A3H3</accession>
<dbReference type="PANTHER" id="PTHR46223">
    <property type="entry name" value="HISTONE-LYSINE N-METHYLTRANSFERASE SUV39H"/>
    <property type="match status" value="1"/>
</dbReference>
<evidence type="ECO:0008006" key="14">
    <source>
        <dbReference type="Google" id="ProtNLM"/>
    </source>
</evidence>
<comment type="caution">
    <text evidence="12">The sequence shown here is derived from an EMBL/GenBank/DDBJ whole genome shotgun (WGS) entry which is preliminary data.</text>
</comment>